<accession>A0A6A6T1U5</accession>
<name>A0A6A6T1U5_9PLEO</name>
<dbReference type="InterPro" id="IPR025332">
    <property type="entry name" value="DUF4238"/>
</dbReference>
<reference evidence="1" key="1">
    <citation type="journal article" date="2020" name="Stud. Mycol.">
        <title>101 Dothideomycetes genomes: a test case for predicting lifestyles and emergence of pathogens.</title>
        <authorList>
            <person name="Haridas S."/>
            <person name="Albert R."/>
            <person name="Binder M."/>
            <person name="Bloem J."/>
            <person name="Labutti K."/>
            <person name="Salamov A."/>
            <person name="Andreopoulos B."/>
            <person name="Baker S."/>
            <person name="Barry K."/>
            <person name="Bills G."/>
            <person name="Bluhm B."/>
            <person name="Cannon C."/>
            <person name="Castanera R."/>
            <person name="Culley D."/>
            <person name="Daum C."/>
            <person name="Ezra D."/>
            <person name="Gonzalez J."/>
            <person name="Henrissat B."/>
            <person name="Kuo A."/>
            <person name="Liang C."/>
            <person name="Lipzen A."/>
            <person name="Lutzoni F."/>
            <person name="Magnuson J."/>
            <person name="Mondo S."/>
            <person name="Nolan M."/>
            <person name="Ohm R."/>
            <person name="Pangilinan J."/>
            <person name="Park H.-J."/>
            <person name="Ramirez L."/>
            <person name="Alfaro M."/>
            <person name="Sun H."/>
            <person name="Tritt A."/>
            <person name="Yoshinaga Y."/>
            <person name="Zwiers L.-H."/>
            <person name="Turgeon B."/>
            <person name="Goodwin S."/>
            <person name="Spatafora J."/>
            <person name="Crous P."/>
            <person name="Grigoriev I."/>
        </authorList>
    </citation>
    <scope>NUCLEOTIDE SEQUENCE</scope>
    <source>
        <strain evidence="1">CBS 122681</strain>
    </source>
</reference>
<dbReference type="OrthoDB" id="5340163at2759"/>
<evidence type="ECO:0000313" key="2">
    <source>
        <dbReference type="Proteomes" id="UP000799324"/>
    </source>
</evidence>
<dbReference type="Pfam" id="PF14022">
    <property type="entry name" value="DUF4238"/>
    <property type="match status" value="1"/>
</dbReference>
<keyword evidence="2" id="KW-1185">Reference proteome</keyword>
<organism evidence="1 2">
    <name type="scientific">Lophiostoma macrostomum CBS 122681</name>
    <dbReference type="NCBI Taxonomy" id="1314788"/>
    <lineage>
        <taxon>Eukaryota</taxon>
        <taxon>Fungi</taxon>
        <taxon>Dikarya</taxon>
        <taxon>Ascomycota</taxon>
        <taxon>Pezizomycotina</taxon>
        <taxon>Dothideomycetes</taxon>
        <taxon>Pleosporomycetidae</taxon>
        <taxon>Pleosporales</taxon>
        <taxon>Lophiostomataceae</taxon>
        <taxon>Lophiostoma</taxon>
    </lineage>
</organism>
<dbReference type="AlphaFoldDB" id="A0A6A6T1U5"/>
<proteinExistence type="predicted"/>
<dbReference type="EMBL" id="MU004374">
    <property type="protein sequence ID" value="KAF2653856.1"/>
    <property type="molecule type" value="Genomic_DNA"/>
</dbReference>
<sequence>MEKKGFNRPWEVWYDNLMGILDHTSTSEEEWFLSLQERVYPEAAIWAQMIMRCKYPILCTPSEDHEEFMLTEGAYSLHEGPPEPEAWVEFHVICVVSPRLTVLMRDILLPEIIEDREESKRLSKQVAHADHLKPLSNPQDAHSIFHDLVVVKPRVGKYISTGSGDINLVTDPMADTEGDRLCLPIFRIGSPDVQSLNSVILHEALDFPDLVSAPNLPYSLL</sequence>
<dbReference type="Proteomes" id="UP000799324">
    <property type="component" value="Unassembled WGS sequence"/>
</dbReference>
<gene>
    <name evidence="1" type="ORF">K491DRAFT_750516</name>
</gene>
<protein>
    <submittedName>
        <fullName evidence="1">Uncharacterized protein</fullName>
    </submittedName>
</protein>
<evidence type="ECO:0000313" key="1">
    <source>
        <dbReference type="EMBL" id="KAF2653856.1"/>
    </source>
</evidence>